<evidence type="ECO:0000313" key="7">
    <source>
        <dbReference type="Proteomes" id="UP001239167"/>
    </source>
</evidence>
<dbReference type="InterPro" id="IPR007115">
    <property type="entry name" value="6-PTP_synth/QueD"/>
</dbReference>
<evidence type="ECO:0000256" key="1">
    <source>
        <dbReference type="ARBA" id="ARBA00005061"/>
    </source>
</evidence>
<gene>
    <name evidence="6" type="ORF">J2S01_000731</name>
</gene>
<comment type="pathway">
    <text evidence="1 5">Purine metabolism; 7-cyano-7-deazaguanine biosynthesis.</text>
</comment>
<dbReference type="EMBL" id="JAUSUE010000003">
    <property type="protein sequence ID" value="MDQ0203035.1"/>
    <property type="molecule type" value="Genomic_DNA"/>
</dbReference>
<dbReference type="GO" id="GO:0070497">
    <property type="term" value="F:6-carboxytetrahydropterin synthase activity"/>
    <property type="evidence" value="ECO:0007669"/>
    <property type="project" value="UniProtKB-EC"/>
</dbReference>
<dbReference type="RefSeq" id="WP_196603260.1">
    <property type="nucleotide sequence ID" value="NZ_CP116940.1"/>
</dbReference>
<evidence type="ECO:0000256" key="5">
    <source>
        <dbReference type="PIRNR" id="PIRNR006113"/>
    </source>
</evidence>
<reference evidence="6 7" key="1">
    <citation type="submission" date="2023-07" db="EMBL/GenBank/DDBJ databases">
        <title>Genomic Encyclopedia of Type Strains, Phase IV (KMG-IV): sequencing the most valuable type-strain genomes for metagenomic binning, comparative biology and taxonomic classification.</title>
        <authorList>
            <person name="Goeker M."/>
        </authorList>
    </citation>
    <scope>NUCLEOTIDE SEQUENCE [LARGE SCALE GENOMIC DNA]</scope>
    <source>
        <strain evidence="6 7">DSM 16980</strain>
    </source>
</reference>
<evidence type="ECO:0000256" key="3">
    <source>
        <dbReference type="ARBA" id="ARBA00018141"/>
    </source>
</evidence>
<evidence type="ECO:0000256" key="2">
    <source>
        <dbReference type="ARBA" id="ARBA00008900"/>
    </source>
</evidence>
<dbReference type="GO" id="GO:0003874">
    <property type="term" value="F:6-pyruvoyltetrahydropterin synthase activity"/>
    <property type="evidence" value="ECO:0007669"/>
    <property type="project" value="UniProtKB-EC"/>
</dbReference>
<keyword evidence="5 6" id="KW-0456">Lyase</keyword>
<comment type="caution">
    <text evidence="6">The sequence shown here is derived from an EMBL/GenBank/DDBJ whole genome shotgun (WGS) entry which is preliminary data.</text>
</comment>
<keyword evidence="7" id="KW-1185">Reference proteome</keyword>
<dbReference type="PIRSF" id="PIRSF006113">
    <property type="entry name" value="PTP_synth"/>
    <property type="match status" value="1"/>
</dbReference>
<dbReference type="Proteomes" id="UP001239167">
    <property type="component" value="Unassembled WGS sequence"/>
</dbReference>
<keyword evidence="5" id="KW-0479">Metal-binding</keyword>
<dbReference type="Pfam" id="PF01242">
    <property type="entry name" value="PTPS"/>
    <property type="match status" value="1"/>
</dbReference>
<protein>
    <recommendedName>
        <fullName evidence="3 5">6-carboxy-5,6,7,8-tetrahydropterin synthase</fullName>
        <ecNumber evidence="5">4.-.-.-</ecNumber>
    </recommendedName>
</protein>
<comment type="catalytic activity">
    <reaction evidence="4 5">
        <text>7,8-dihydroneopterin 3'-triphosphate + H2O = 6-carboxy-5,6,7,8-tetrahydropterin + triphosphate + acetaldehyde + 2 H(+)</text>
        <dbReference type="Rhea" id="RHEA:27966"/>
        <dbReference type="ChEBI" id="CHEBI:15343"/>
        <dbReference type="ChEBI" id="CHEBI:15377"/>
        <dbReference type="ChEBI" id="CHEBI:15378"/>
        <dbReference type="ChEBI" id="CHEBI:18036"/>
        <dbReference type="ChEBI" id="CHEBI:58462"/>
        <dbReference type="ChEBI" id="CHEBI:61032"/>
        <dbReference type="EC" id="4.1.2.50"/>
    </reaction>
</comment>
<accession>A0ABT9Y5D5</accession>
<evidence type="ECO:0000256" key="4">
    <source>
        <dbReference type="ARBA" id="ARBA00048807"/>
    </source>
</evidence>
<dbReference type="PANTHER" id="PTHR12589">
    <property type="entry name" value="PYRUVOYL TETRAHYDROBIOPTERIN SYNTHASE"/>
    <property type="match status" value="1"/>
</dbReference>
<name>A0ABT9Y5D5_9FIRM</name>
<comment type="cofactor">
    <cofactor evidence="5">
        <name>Zn(2+)</name>
        <dbReference type="ChEBI" id="CHEBI:29105"/>
    </cofactor>
    <text evidence="5">Binds 1 zinc ion per subunit.</text>
</comment>
<dbReference type="Gene3D" id="3.30.479.10">
    <property type="entry name" value="6-pyruvoyl tetrahydropterin synthase/QueD"/>
    <property type="match status" value="1"/>
</dbReference>
<organism evidence="6 7">
    <name type="scientific">Pectinatus haikarae</name>
    <dbReference type="NCBI Taxonomy" id="349096"/>
    <lineage>
        <taxon>Bacteria</taxon>
        <taxon>Bacillati</taxon>
        <taxon>Bacillota</taxon>
        <taxon>Negativicutes</taxon>
        <taxon>Selenomonadales</taxon>
        <taxon>Selenomonadaceae</taxon>
        <taxon>Pectinatus</taxon>
    </lineage>
</organism>
<evidence type="ECO:0000313" key="6">
    <source>
        <dbReference type="EMBL" id="MDQ0203035.1"/>
    </source>
</evidence>
<dbReference type="EC" id="4.-.-.-" evidence="5"/>
<keyword evidence="5" id="KW-0671">Queuosine biosynthesis</keyword>
<dbReference type="NCBIfam" id="TIGR03367">
    <property type="entry name" value="queuosine_QueD"/>
    <property type="match status" value="1"/>
</dbReference>
<comment type="similarity">
    <text evidence="2 5">Belongs to the PTPS family. QueD subfamily.</text>
</comment>
<dbReference type="InterPro" id="IPR038418">
    <property type="entry name" value="6-PTP_synth/QueD_sf"/>
</dbReference>
<keyword evidence="5" id="KW-0862">Zinc</keyword>
<sequence length="125" mass="14357">MFELSVKNDFGAAHRIIGYPGKCDNLHGHNWIVEAVVYGSKLDELGMLIDFKKLKGALREIIGEFDHHYLNELEPFLSSNPSAENIAAYLYHRLSEHENIKGKCRVKFVKVWETEKSAALYYEEA</sequence>
<proteinExistence type="inferred from homology"/>
<dbReference type="SUPFAM" id="SSF55620">
    <property type="entry name" value="Tetrahydrobiopterin biosynthesis enzymes-like"/>
    <property type="match status" value="1"/>
</dbReference>
<dbReference type="PANTHER" id="PTHR12589:SF8">
    <property type="entry name" value="6-CARBOXY-5,6,7,8-TETRAHYDROPTERIN SYNTHASE"/>
    <property type="match status" value="1"/>
</dbReference>